<dbReference type="Pfam" id="PF00096">
    <property type="entry name" value="zf-C2H2"/>
    <property type="match status" value="2"/>
</dbReference>
<gene>
    <name evidence="10" type="ordered locus">DEHA2E15928g</name>
</gene>
<reference evidence="10 11" key="1">
    <citation type="journal article" date="2004" name="Nature">
        <title>Genome evolution in yeasts.</title>
        <authorList>
            <consortium name="Genolevures"/>
            <person name="Dujon B."/>
            <person name="Sherman D."/>
            <person name="Fischer G."/>
            <person name="Durrens P."/>
            <person name="Casaregola S."/>
            <person name="Lafontaine I."/>
            <person name="de Montigny J."/>
            <person name="Marck C."/>
            <person name="Neuveglise C."/>
            <person name="Talla E."/>
            <person name="Goffard N."/>
            <person name="Frangeul L."/>
            <person name="Aigle M."/>
            <person name="Anthouard V."/>
            <person name="Babour A."/>
            <person name="Barbe V."/>
            <person name="Barnay S."/>
            <person name="Blanchin S."/>
            <person name="Beckerich J.M."/>
            <person name="Beyne E."/>
            <person name="Bleykasten C."/>
            <person name="Boisrame A."/>
            <person name="Boyer J."/>
            <person name="Cattolico L."/>
            <person name="Confanioleri F."/>
            <person name="de Daruvar A."/>
            <person name="Despons L."/>
            <person name="Fabre E."/>
            <person name="Fairhead C."/>
            <person name="Ferry-Dumazet H."/>
            <person name="Groppi A."/>
            <person name="Hantraye F."/>
            <person name="Hennequin C."/>
            <person name="Jauniaux N."/>
            <person name="Joyet P."/>
            <person name="Kachouri R."/>
            <person name="Kerrest A."/>
            <person name="Koszul R."/>
            <person name="Lemaire M."/>
            <person name="Lesur I."/>
            <person name="Ma L."/>
            <person name="Muller H."/>
            <person name="Nicaud J.M."/>
            <person name="Nikolski M."/>
            <person name="Oztas S."/>
            <person name="Ozier-Kalogeropoulos O."/>
            <person name="Pellenz S."/>
            <person name="Potier S."/>
            <person name="Richard G.F."/>
            <person name="Straub M.L."/>
            <person name="Suleau A."/>
            <person name="Swennene D."/>
            <person name="Tekaia F."/>
            <person name="Wesolowski-Louvel M."/>
            <person name="Westhof E."/>
            <person name="Wirth B."/>
            <person name="Zeniou-Meyer M."/>
            <person name="Zivanovic I."/>
            <person name="Bolotin-Fukuhara M."/>
            <person name="Thierry A."/>
            <person name="Bouchier C."/>
            <person name="Caudron B."/>
            <person name="Scarpelli C."/>
            <person name="Gaillardin C."/>
            <person name="Weissenbach J."/>
            <person name="Wincker P."/>
            <person name="Souciet J.L."/>
        </authorList>
    </citation>
    <scope>NUCLEOTIDE SEQUENCE [LARGE SCALE GENOMIC DNA]</scope>
    <source>
        <strain evidence="11">ATCC 36239 / CBS 767 / BCRC 21394 / JCM 1990 / NBRC 0083 / IGC 2968</strain>
    </source>
</reference>
<feature type="domain" description="C2H2-type" evidence="9">
    <location>
        <begin position="94"/>
        <end position="122"/>
    </location>
</feature>
<dbReference type="InterPro" id="IPR013087">
    <property type="entry name" value="Znf_C2H2_type"/>
</dbReference>
<evidence type="ECO:0000256" key="2">
    <source>
        <dbReference type="ARBA" id="ARBA00022723"/>
    </source>
</evidence>
<feature type="compositionally biased region" description="Low complexity" evidence="8">
    <location>
        <begin position="488"/>
        <end position="509"/>
    </location>
</feature>
<keyword evidence="4 7" id="KW-0863">Zinc-finger</keyword>
<evidence type="ECO:0000313" key="11">
    <source>
        <dbReference type="Proteomes" id="UP000000599"/>
    </source>
</evidence>
<dbReference type="InterPro" id="IPR051059">
    <property type="entry name" value="VerF-like"/>
</dbReference>
<evidence type="ECO:0000256" key="4">
    <source>
        <dbReference type="ARBA" id="ARBA00022771"/>
    </source>
</evidence>
<keyword evidence="5" id="KW-0862">Zinc</keyword>
<dbReference type="EMBL" id="CR382137">
    <property type="protein sequence ID" value="CAR65835.1"/>
    <property type="molecule type" value="Genomic_DNA"/>
</dbReference>
<dbReference type="SUPFAM" id="SSF57667">
    <property type="entry name" value="beta-beta-alpha zinc fingers"/>
    <property type="match status" value="1"/>
</dbReference>
<dbReference type="KEGG" id="dha:DEHA2E15928g"/>
<dbReference type="GO" id="GO:0008270">
    <property type="term" value="F:zinc ion binding"/>
    <property type="evidence" value="ECO:0007669"/>
    <property type="project" value="UniProtKB-KW"/>
</dbReference>
<evidence type="ECO:0000256" key="1">
    <source>
        <dbReference type="ARBA" id="ARBA00004123"/>
    </source>
</evidence>
<evidence type="ECO:0000256" key="7">
    <source>
        <dbReference type="PROSITE-ProRule" id="PRU00042"/>
    </source>
</evidence>
<dbReference type="PANTHER" id="PTHR40626">
    <property type="entry name" value="MIP31509P"/>
    <property type="match status" value="1"/>
</dbReference>
<comment type="subcellular location">
    <subcellularLocation>
        <location evidence="1">Nucleus</location>
    </subcellularLocation>
</comment>
<feature type="region of interest" description="Disordered" evidence="8">
    <location>
        <begin position="463"/>
        <end position="518"/>
    </location>
</feature>
<protein>
    <submittedName>
        <fullName evidence="10">DEHA2E15928p</fullName>
    </submittedName>
</protein>
<dbReference type="OMA" id="FMPGGYS"/>
<feature type="region of interest" description="Disordered" evidence="8">
    <location>
        <begin position="553"/>
        <end position="590"/>
    </location>
</feature>
<name>B5RU23_DEBHA</name>
<dbReference type="GO" id="GO:0000785">
    <property type="term" value="C:chromatin"/>
    <property type="evidence" value="ECO:0007669"/>
    <property type="project" value="TreeGrafter"/>
</dbReference>
<dbReference type="FunCoup" id="B5RU23">
    <property type="interactions" value="913"/>
</dbReference>
<feature type="compositionally biased region" description="Low complexity" evidence="8">
    <location>
        <begin position="165"/>
        <end position="183"/>
    </location>
</feature>
<dbReference type="Proteomes" id="UP000000599">
    <property type="component" value="Chromosome E"/>
</dbReference>
<feature type="region of interest" description="Disordered" evidence="8">
    <location>
        <begin position="288"/>
        <end position="373"/>
    </location>
</feature>
<dbReference type="PROSITE" id="PS00028">
    <property type="entry name" value="ZINC_FINGER_C2H2_1"/>
    <property type="match status" value="2"/>
</dbReference>
<dbReference type="GO" id="GO:0000981">
    <property type="term" value="F:DNA-binding transcription factor activity, RNA polymerase II-specific"/>
    <property type="evidence" value="ECO:0007669"/>
    <property type="project" value="InterPro"/>
</dbReference>
<dbReference type="PANTHER" id="PTHR40626:SF28">
    <property type="entry name" value="REGULATORY PROTEIN ADR1"/>
    <property type="match status" value="1"/>
</dbReference>
<dbReference type="RefSeq" id="XP_002770492.1">
    <property type="nucleotide sequence ID" value="XM_002770446.1"/>
</dbReference>
<dbReference type="VEuPathDB" id="FungiDB:DEHA2E15928g"/>
<evidence type="ECO:0000256" key="8">
    <source>
        <dbReference type="SAM" id="MobiDB-lite"/>
    </source>
</evidence>
<feature type="compositionally biased region" description="Polar residues" evidence="8">
    <location>
        <begin position="356"/>
        <end position="373"/>
    </location>
</feature>
<evidence type="ECO:0000256" key="5">
    <source>
        <dbReference type="ARBA" id="ARBA00022833"/>
    </source>
</evidence>
<feature type="compositionally biased region" description="Low complexity" evidence="8">
    <location>
        <begin position="202"/>
        <end position="220"/>
    </location>
</feature>
<feature type="domain" description="C2H2-type" evidence="9">
    <location>
        <begin position="66"/>
        <end position="93"/>
    </location>
</feature>
<feature type="region of interest" description="Disordered" evidence="8">
    <location>
        <begin position="202"/>
        <end position="221"/>
    </location>
</feature>
<feature type="region of interest" description="Disordered" evidence="8">
    <location>
        <begin position="135"/>
        <end position="184"/>
    </location>
</feature>
<dbReference type="PROSITE" id="PS50157">
    <property type="entry name" value="ZINC_FINGER_C2H2_2"/>
    <property type="match status" value="2"/>
</dbReference>
<feature type="region of interest" description="Disordered" evidence="8">
    <location>
        <begin position="400"/>
        <end position="419"/>
    </location>
</feature>
<feature type="compositionally biased region" description="Low complexity" evidence="8">
    <location>
        <begin position="293"/>
        <end position="334"/>
    </location>
</feature>
<evidence type="ECO:0000256" key="3">
    <source>
        <dbReference type="ARBA" id="ARBA00022737"/>
    </source>
</evidence>
<feature type="compositionally biased region" description="Polar residues" evidence="8">
    <location>
        <begin position="553"/>
        <end position="565"/>
    </location>
</feature>
<sequence>MHSQVQQNKDTLSMEFPNKVDKLEGENGAEGTGNGGGQTGANKKQKSIPLELTAYGTTPSGKPRLFVCQICTRAFARLEHLRRHERSHTKEKPFSCGVCQRKFSRRDLLLRHAQKLHAGCADAITRLRRKSIKRSGSMGDTLDMDDDMVSMTPAKDTRSPGSTNPSSGHPSQSPLSHPPSGSHNDFDLVSFNLNLFNHKAAPMSKSASSSGAKDGPAGSSLHKQMFDRRKIDKNRGASFSAQSGGNYAMGLAEFNDLYPGTDQVEFSTPQLYPSGTPDDHAWLNNLSTIPGMNDNNNNNHNNNNNNSSSTNGTHVNGAHNGANNGANLNGAKGNPKLPRHSSITSMSLDHNDVPASVSQQGSFSGQLPTLRSDSLASTSSYNTFDSLNGLQYMMPSATVSNNEITPSTSTNTNNHINNPHNQEYGYSFYDIPESMMASSGNHFKLGNHLTPIKQEDDEMTMTSMNHENNTDHTNSHGLKRNPSLTEDNVNNNNNNNNNNNDNHNANNNNPQTGSQNFDLNFLNDIGELTNEFDVNAKFMPNGYSFYGDNNSVSSSGMETNSPQMISPSVSQSQYQSESSLPQPHPHSIHQQSLTDHNYLNQSHLMNIEQSGSKRRNSFKPGNYSKNKLFTNNIRYMINKSLSKYPINGIMTPTIPSNEKLEFYTNNFVNIFLSHFPFIHISKLNEYEIMSMTSNEDLSNESARVCLPLLTATIGALLANNKNDSEHLYEASRRTIHIYLESRKNSVNEAASNSTSNSTPQSTNPLWLIQSLTLSVIYGLFSDNENNVYIVIRQLNALNSLVKTSIKSNRTVLFSINGEDEDIYNKMNEIKSNDFLQNDSLFSTTSFNVNDEIKFKNIINIQSQIRIVFMIYRLTNFLLMMYNVPLTLSINDLGLLEAPTRKDEFLWSFKNYQSFQEYNQNNHTNKTLNDYLNPNGNKMVFSDILYQITKTDVHTGLDDVLSDKLNNLSQFGFVSIVNGIYESKQYPELQNMDVFSVLDNLTSYIGSHSFSFPIANDNINGNQTMSDSFHSKSTDDFEKQKLDYALLVNFVKITSLIDFKYVKEQSWLRNFDELTSNFNSFLNTIHEISDYDYLRIVDCCIITTKLVLFKTKSNNSNSSAFDTHMDLKFMHDPTSNGNLINDYESTSAVFEKLIDIKVYDDEFDISKNSIHLQMLFHVFSILSIFSIHLIRKNNDNQGDNSLRSELNQRFNCVLMILGKIENFLKNKYQNLKLENQFTNLYLYSNGNNGELGTLNGNNLSNEYNYSLEKTLYILKIGELILGFIYDTNIKVCIFKKLSGSLSQIRKFLIDNESKILS</sequence>
<keyword evidence="11" id="KW-1185">Reference proteome</keyword>
<dbReference type="InterPro" id="IPR036236">
    <property type="entry name" value="Znf_C2H2_sf"/>
</dbReference>
<dbReference type="GO" id="GO:0000978">
    <property type="term" value="F:RNA polymerase II cis-regulatory region sequence-specific DNA binding"/>
    <property type="evidence" value="ECO:0007669"/>
    <property type="project" value="InterPro"/>
</dbReference>
<evidence type="ECO:0000256" key="6">
    <source>
        <dbReference type="ARBA" id="ARBA00023242"/>
    </source>
</evidence>
<feature type="compositionally biased region" description="Polar residues" evidence="8">
    <location>
        <begin position="475"/>
        <end position="487"/>
    </location>
</feature>
<dbReference type="GeneID" id="8998766"/>
<dbReference type="GO" id="GO:0005634">
    <property type="term" value="C:nucleus"/>
    <property type="evidence" value="ECO:0007669"/>
    <property type="project" value="UniProtKB-SubCell"/>
</dbReference>
<feature type="compositionally biased region" description="Low complexity" evidence="8">
    <location>
        <begin position="566"/>
        <end position="581"/>
    </location>
</feature>
<keyword evidence="3" id="KW-0677">Repeat</keyword>
<dbReference type="FunFam" id="3.30.160.60:FF:000145">
    <property type="entry name" value="Zinc finger protein 574"/>
    <property type="match status" value="1"/>
</dbReference>
<feature type="compositionally biased region" description="Low complexity" evidence="8">
    <location>
        <begin position="401"/>
        <end position="419"/>
    </location>
</feature>
<dbReference type="SMART" id="SM00355">
    <property type="entry name" value="ZnF_C2H2"/>
    <property type="match status" value="2"/>
</dbReference>
<dbReference type="OrthoDB" id="10018191at2759"/>
<feature type="compositionally biased region" description="Gly residues" evidence="8">
    <location>
        <begin position="28"/>
        <end position="39"/>
    </location>
</feature>
<organism evidence="10 11">
    <name type="scientific">Debaryomyces hansenii (strain ATCC 36239 / CBS 767 / BCRC 21394 / JCM 1990 / NBRC 0083 / IGC 2968)</name>
    <name type="common">Yeast</name>
    <name type="synonym">Torulaspora hansenii</name>
    <dbReference type="NCBI Taxonomy" id="284592"/>
    <lineage>
        <taxon>Eukaryota</taxon>
        <taxon>Fungi</taxon>
        <taxon>Dikarya</taxon>
        <taxon>Ascomycota</taxon>
        <taxon>Saccharomycotina</taxon>
        <taxon>Pichiomycetes</taxon>
        <taxon>Debaryomycetaceae</taxon>
        <taxon>Debaryomyces</taxon>
    </lineage>
</organism>
<keyword evidence="6" id="KW-0539">Nucleus</keyword>
<evidence type="ECO:0000313" key="10">
    <source>
        <dbReference type="EMBL" id="CAR65835.1"/>
    </source>
</evidence>
<dbReference type="eggNOG" id="KOG1721">
    <property type="taxonomic scope" value="Eukaryota"/>
</dbReference>
<accession>B5RU23</accession>
<proteinExistence type="predicted"/>
<feature type="region of interest" description="Disordered" evidence="8">
    <location>
        <begin position="22"/>
        <end position="45"/>
    </location>
</feature>
<dbReference type="Gene3D" id="3.30.160.60">
    <property type="entry name" value="Classic Zinc Finger"/>
    <property type="match status" value="2"/>
</dbReference>
<dbReference type="HOGENOM" id="CLU_007571_0_0_1"/>
<dbReference type="InParanoid" id="B5RU23"/>
<evidence type="ECO:0000259" key="9">
    <source>
        <dbReference type="PROSITE" id="PS50157"/>
    </source>
</evidence>
<keyword evidence="2" id="KW-0479">Metal-binding</keyword>